<dbReference type="RefSeq" id="WP_192534105.1">
    <property type="nucleotide sequence ID" value="NZ_JACZHT010000003.1"/>
</dbReference>
<evidence type="ECO:0000256" key="5">
    <source>
        <dbReference type="ARBA" id="ARBA00022691"/>
    </source>
</evidence>
<dbReference type="PANTHER" id="PTHR43591:SF24">
    <property type="entry name" value="2-METHOXY-6-POLYPRENYL-1,4-BENZOQUINOL METHYLASE, MITOCHONDRIAL"/>
    <property type="match status" value="1"/>
</dbReference>
<reference evidence="7" key="1">
    <citation type="submission" date="2020-10" db="EMBL/GenBank/DDBJ databases">
        <title>Genome sequence of the unusual species of purple photosynthetic bacteria, Phaeovibrio sulfidiphilus DSM 23193, type strain.</title>
        <authorList>
            <person name="Kyndt J.A."/>
            <person name="Meyer T.E."/>
        </authorList>
    </citation>
    <scope>NUCLEOTIDE SEQUENCE</scope>
    <source>
        <strain evidence="7">DSM 23193</strain>
    </source>
</reference>
<evidence type="ECO:0000313" key="8">
    <source>
        <dbReference type="Proteomes" id="UP000631034"/>
    </source>
</evidence>
<evidence type="ECO:0000313" key="7">
    <source>
        <dbReference type="EMBL" id="MBE1237100.1"/>
    </source>
</evidence>
<dbReference type="GO" id="GO:0009060">
    <property type="term" value="P:aerobic respiration"/>
    <property type="evidence" value="ECO:0007669"/>
    <property type="project" value="UniProtKB-UniRule"/>
</dbReference>
<comment type="catalytic activity">
    <reaction evidence="6">
        <text>a 2-methoxy-6-(all-trans-polyprenyl)benzene-1,4-diol + S-adenosyl-L-methionine = a 5-methoxy-2-methyl-3-(all-trans-polyprenyl)benzene-1,4-diol + S-adenosyl-L-homocysteine + H(+)</text>
        <dbReference type="Rhea" id="RHEA:28286"/>
        <dbReference type="Rhea" id="RHEA-COMP:10858"/>
        <dbReference type="Rhea" id="RHEA-COMP:10859"/>
        <dbReference type="ChEBI" id="CHEBI:15378"/>
        <dbReference type="ChEBI" id="CHEBI:57856"/>
        <dbReference type="ChEBI" id="CHEBI:59789"/>
        <dbReference type="ChEBI" id="CHEBI:84166"/>
        <dbReference type="ChEBI" id="CHEBI:84167"/>
        <dbReference type="EC" id="2.1.1.201"/>
    </reaction>
</comment>
<evidence type="ECO:0000256" key="3">
    <source>
        <dbReference type="ARBA" id="ARBA00022679"/>
    </source>
</evidence>
<accession>A0A8J6YME0</accession>
<dbReference type="InterPro" id="IPR023576">
    <property type="entry name" value="UbiE/COQ5_MeTrFase_CS"/>
</dbReference>
<dbReference type="InterPro" id="IPR029063">
    <property type="entry name" value="SAM-dependent_MTases_sf"/>
</dbReference>
<dbReference type="NCBIfam" id="NF001242">
    <property type="entry name" value="PRK00216.1-3"/>
    <property type="match status" value="1"/>
</dbReference>
<dbReference type="FunFam" id="3.40.50.150:FF:000064">
    <property type="entry name" value="2-methoxy-6-polyprenyl-1,4-benzoquinol methylase, mitochondrial"/>
    <property type="match status" value="1"/>
</dbReference>
<feature type="binding site" evidence="6">
    <location>
        <position position="75"/>
    </location>
    <ligand>
        <name>S-adenosyl-L-methionine</name>
        <dbReference type="ChEBI" id="CHEBI:59789"/>
    </ligand>
</feature>
<comment type="caution">
    <text evidence="7">The sequence shown here is derived from an EMBL/GenBank/DDBJ whole genome shotgun (WGS) entry which is preliminary data.</text>
</comment>
<keyword evidence="2 6" id="KW-0489">Methyltransferase</keyword>
<dbReference type="InterPro" id="IPR004033">
    <property type="entry name" value="UbiE/COQ5_MeTrFase"/>
</dbReference>
<dbReference type="Pfam" id="PF01209">
    <property type="entry name" value="Ubie_methyltran"/>
    <property type="match status" value="1"/>
</dbReference>
<evidence type="ECO:0000256" key="1">
    <source>
        <dbReference type="ARBA" id="ARBA00022428"/>
    </source>
</evidence>
<dbReference type="EC" id="2.1.1.201" evidence="6"/>
<keyword evidence="5 6" id="KW-0949">S-adenosyl-L-methionine</keyword>
<comment type="caution">
    <text evidence="6">Lacks conserved residue(s) required for the propagation of feature annotation.</text>
</comment>
<dbReference type="UniPathway" id="UPA00079">
    <property type="reaction ID" value="UER00169"/>
</dbReference>
<comment type="catalytic activity">
    <reaction evidence="6">
        <text>a 2-demethylmenaquinol + S-adenosyl-L-methionine = a menaquinol + S-adenosyl-L-homocysteine + H(+)</text>
        <dbReference type="Rhea" id="RHEA:42640"/>
        <dbReference type="Rhea" id="RHEA-COMP:9539"/>
        <dbReference type="Rhea" id="RHEA-COMP:9563"/>
        <dbReference type="ChEBI" id="CHEBI:15378"/>
        <dbReference type="ChEBI" id="CHEBI:18151"/>
        <dbReference type="ChEBI" id="CHEBI:55437"/>
        <dbReference type="ChEBI" id="CHEBI:57856"/>
        <dbReference type="ChEBI" id="CHEBI:59789"/>
        <dbReference type="EC" id="2.1.1.163"/>
    </reaction>
</comment>
<dbReference type="NCBIfam" id="TIGR01934">
    <property type="entry name" value="MenG_MenH_UbiE"/>
    <property type="match status" value="1"/>
</dbReference>
<dbReference type="Gene3D" id="3.40.50.150">
    <property type="entry name" value="Vaccinia Virus protein VP39"/>
    <property type="match status" value="1"/>
</dbReference>
<evidence type="ECO:0000256" key="6">
    <source>
        <dbReference type="HAMAP-Rule" id="MF_01813"/>
    </source>
</evidence>
<comment type="pathway">
    <text evidence="6">Quinol/quinone metabolism; menaquinone biosynthesis; menaquinol from 1,4-dihydroxy-2-naphthoate: step 2/2.</text>
</comment>
<protein>
    <recommendedName>
        <fullName evidence="6">Ubiquinone/menaquinone biosynthesis C-methyltransferase UbiE</fullName>
        <ecNumber evidence="6">2.1.1.163</ecNumber>
        <ecNumber evidence="6">2.1.1.201</ecNumber>
    </recommendedName>
    <alternativeName>
        <fullName evidence="6">2-methoxy-6-polyprenyl-1,4-benzoquinol methylase</fullName>
    </alternativeName>
    <alternativeName>
        <fullName evidence="6">Demethylmenaquinone methyltransferase</fullName>
    </alternativeName>
</protein>
<dbReference type="PANTHER" id="PTHR43591">
    <property type="entry name" value="METHYLTRANSFERASE"/>
    <property type="match status" value="1"/>
</dbReference>
<keyword evidence="3 6" id="KW-0808">Transferase</keyword>
<evidence type="ECO:0000256" key="2">
    <source>
        <dbReference type="ARBA" id="ARBA00022603"/>
    </source>
</evidence>
<dbReference type="GO" id="GO:0008425">
    <property type="term" value="F:2-methoxy-6-polyprenyl-1,4-benzoquinol methyltransferase activity"/>
    <property type="evidence" value="ECO:0007669"/>
    <property type="project" value="UniProtKB-UniRule"/>
</dbReference>
<dbReference type="EC" id="2.1.1.163" evidence="6"/>
<dbReference type="PROSITE" id="PS01184">
    <property type="entry name" value="UBIE_2"/>
    <property type="match status" value="1"/>
</dbReference>
<dbReference type="NCBIfam" id="NF001244">
    <property type="entry name" value="PRK00216.1-5"/>
    <property type="match status" value="1"/>
</dbReference>
<dbReference type="UniPathway" id="UPA00232"/>
<feature type="binding site" evidence="6">
    <location>
        <begin position="131"/>
        <end position="132"/>
    </location>
    <ligand>
        <name>S-adenosyl-L-methionine</name>
        <dbReference type="ChEBI" id="CHEBI:59789"/>
    </ligand>
</feature>
<comment type="pathway">
    <text evidence="6">Cofactor biosynthesis; ubiquinone biosynthesis.</text>
</comment>
<proteinExistence type="inferred from homology"/>
<dbReference type="PROSITE" id="PS51608">
    <property type="entry name" value="SAM_MT_UBIE"/>
    <property type="match status" value="1"/>
</dbReference>
<keyword evidence="8" id="KW-1185">Reference proteome</keyword>
<dbReference type="GO" id="GO:0009234">
    <property type="term" value="P:menaquinone biosynthetic process"/>
    <property type="evidence" value="ECO:0007669"/>
    <property type="project" value="UniProtKB-UniRule"/>
</dbReference>
<gene>
    <name evidence="6 7" type="primary">ubiE</name>
    <name evidence="7" type="ORF">IHV25_05500</name>
</gene>
<dbReference type="PROSITE" id="PS01183">
    <property type="entry name" value="UBIE_1"/>
    <property type="match status" value="1"/>
</dbReference>
<feature type="binding site" evidence="6">
    <location>
        <position position="103"/>
    </location>
    <ligand>
        <name>S-adenosyl-L-methionine</name>
        <dbReference type="ChEBI" id="CHEBI:59789"/>
    </ligand>
</feature>
<keyword evidence="4 6" id="KW-0831">Ubiquinone biosynthesis</keyword>
<organism evidence="7 8">
    <name type="scientific">Phaeovibrio sulfidiphilus</name>
    <dbReference type="NCBI Taxonomy" id="1220600"/>
    <lineage>
        <taxon>Bacteria</taxon>
        <taxon>Pseudomonadati</taxon>
        <taxon>Pseudomonadota</taxon>
        <taxon>Alphaproteobacteria</taxon>
        <taxon>Rhodospirillales</taxon>
        <taxon>Rhodospirillaceae</taxon>
        <taxon>Phaeovibrio</taxon>
    </lineage>
</organism>
<dbReference type="EMBL" id="JACZHT010000003">
    <property type="protein sequence ID" value="MBE1237100.1"/>
    <property type="molecule type" value="Genomic_DNA"/>
</dbReference>
<dbReference type="GO" id="GO:0043770">
    <property type="term" value="F:demethylmenaquinone methyltransferase activity"/>
    <property type="evidence" value="ECO:0007669"/>
    <property type="project" value="UniProtKB-UniRule"/>
</dbReference>
<keyword evidence="1 6" id="KW-0474">Menaquinone biosynthesis</keyword>
<dbReference type="GO" id="GO:0032259">
    <property type="term" value="P:methylation"/>
    <property type="evidence" value="ECO:0007669"/>
    <property type="project" value="UniProtKB-KW"/>
</dbReference>
<comment type="similarity">
    <text evidence="6">Belongs to the class I-like SAM-binding methyltransferase superfamily. MenG/UbiE family.</text>
</comment>
<dbReference type="SUPFAM" id="SSF53335">
    <property type="entry name" value="S-adenosyl-L-methionine-dependent methyltransferases"/>
    <property type="match status" value="1"/>
</dbReference>
<dbReference type="Proteomes" id="UP000631034">
    <property type="component" value="Unassembled WGS sequence"/>
</dbReference>
<dbReference type="HAMAP" id="MF_01813">
    <property type="entry name" value="MenG_UbiE_methyltr"/>
    <property type="match status" value="1"/>
</dbReference>
<evidence type="ECO:0000256" key="4">
    <source>
        <dbReference type="ARBA" id="ARBA00022688"/>
    </source>
</evidence>
<name>A0A8J6YME0_9PROT</name>
<sequence>MTQNSNDEMTHFGFQSVRASEKAARVREIFDSVASRYDVMNDLMSGGVHRIWKDAFVSWLDPRPGRQYLDVAGGTGDIAFRILRSAARQPTGGQPPATVTVCDINEEMLRVGRDRAMDHALSDGLSWVVGDAQALPLPDRSVDAYTIAFGLRNVTRIEDAIADARRVLRPGGKMMILEFSKVVIPVFDRLYDLYSFKALPLMGRFVAGDEDAYRYLVESIRRFPPQDELARKMEEAGFRQVQYRNLTGGIAAMHVGWRL</sequence>
<dbReference type="AlphaFoldDB" id="A0A8J6YME0"/>
<comment type="function">
    <text evidence="6">Methyltransferase required for the conversion of demethylmenaquinol (DMKH2) to menaquinol (MKH2) and the conversion of 2-polyprenyl-6-methoxy-1,4-benzoquinol (DDMQH2) to 2-polyprenyl-3-methyl-6-methoxy-1,4-benzoquinol (DMQH2).</text>
</comment>
<dbReference type="CDD" id="cd02440">
    <property type="entry name" value="AdoMet_MTases"/>
    <property type="match status" value="1"/>
</dbReference>